<feature type="transmembrane region" description="Helical" evidence="2">
    <location>
        <begin position="6"/>
        <end position="24"/>
    </location>
</feature>
<accession>A0A923RKR8</accession>
<evidence type="ECO:0000256" key="2">
    <source>
        <dbReference type="SAM" id="Phobius"/>
    </source>
</evidence>
<feature type="region of interest" description="Disordered" evidence="1">
    <location>
        <begin position="189"/>
        <end position="247"/>
    </location>
</feature>
<dbReference type="RefSeq" id="WP_186872821.1">
    <property type="nucleotide sequence ID" value="NZ_JACOOR010000001.1"/>
</dbReference>
<protein>
    <recommendedName>
        <fullName evidence="5">Transmembrane protein</fullName>
    </recommendedName>
</protein>
<keyword evidence="2" id="KW-1133">Transmembrane helix</keyword>
<gene>
    <name evidence="3" type="ORF">H8S44_01510</name>
</gene>
<name>A0A923RKR8_9FIRM</name>
<dbReference type="AlphaFoldDB" id="A0A923RKR8"/>
<keyword evidence="2" id="KW-0472">Membrane</keyword>
<feature type="compositionally biased region" description="Acidic residues" evidence="1">
    <location>
        <begin position="214"/>
        <end position="247"/>
    </location>
</feature>
<proteinExistence type="predicted"/>
<sequence length="247" mass="29255">MSGNKIYLITMGVGTCLLLLLYILRAVLGKFYRNQLVYCVQQGDLNLYNEIAESKMARMLVPPYNIHYMRLNLYMAQENKKGINEEFDFLLNLKMGKQKRRDIVIKGFNYYVKEKDSAHCKPLLEEMRTFIDDNARRQYEMLYDIYILKKSCYIDELEQGVESVQLPLAQKAIYEYLIALQYENRSQPKLAKEHEERSTAYLQEAVEKAQKEAEVEEEDEEDEDYEEYEQEDEDNEESESEESGTEE</sequence>
<organism evidence="3 4">
    <name type="scientific">Anaerosacchariphilus hominis</name>
    <dbReference type="NCBI Taxonomy" id="2763017"/>
    <lineage>
        <taxon>Bacteria</taxon>
        <taxon>Bacillati</taxon>
        <taxon>Bacillota</taxon>
        <taxon>Clostridia</taxon>
        <taxon>Lachnospirales</taxon>
        <taxon>Lachnospiraceae</taxon>
        <taxon>Anaerosacchariphilus</taxon>
    </lineage>
</organism>
<evidence type="ECO:0000313" key="4">
    <source>
        <dbReference type="Proteomes" id="UP000649345"/>
    </source>
</evidence>
<keyword evidence="2" id="KW-0812">Transmembrane</keyword>
<dbReference type="EMBL" id="JACOOR010000001">
    <property type="protein sequence ID" value="MBC5658463.1"/>
    <property type="molecule type" value="Genomic_DNA"/>
</dbReference>
<dbReference type="Proteomes" id="UP000649345">
    <property type="component" value="Unassembled WGS sequence"/>
</dbReference>
<keyword evidence="4" id="KW-1185">Reference proteome</keyword>
<evidence type="ECO:0000313" key="3">
    <source>
        <dbReference type="EMBL" id="MBC5658463.1"/>
    </source>
</evidence>
<evidence type="ECO:0008006" key="5">
    <source>
        <dbReference type="Google" id="ProtNLM"/>
    </source>
</evidence>
<comment type="caution">
    <text evidence="3">The sequence shown here is derived from an EMBL/GenBank/DDBJ whole genome shotgun (WGS) entry which is preliminary data.</text>
</comment>
<evidence type="ECO:0000256" key="1">
    <source>
        <dbReference type="SAM" id="MobiDB-lite"/>
    </source>
</evidence>
<reference evidence="3" key="1">
    <citation type="submission" date="2020-08" db="EMBL/GenBank/DDBJ databases">
        <title>Genome public.</title>
        <authorList>
            <person name="Liu C."/>
            <person name="Sun Q."/>
        </authorList>
    </citation>
    <scope>NUCLEOTIDE SEQUENCE</scope>
    <source>
        <strain evidence="3">NSJ-68</strain>
    </source>
</reference>